<protein>
    <submittedName>
        <fullName evidence="1">Uncharacterized protein</fullName>
    </submittedName>
</protein>
<evidence type="ECO:0000313" key="1">
    <source>
        <dbReference type="EMBL" id="JAD43879.1"/>
    </source>
</evidence>
<name>A0A0A8ZWX3_ARUDO</name>
<dbReference type="EMBL" id="GBRH01254016">
    <property type="protein sequence ID" value="JAD43879.1"/>
    <property type="molecule type" value="Transcribed_RNA"/>
</dbReference>
<organism evidence="1">
    <name type="scientific">Arundo donax</name>
    <name type="common">Giant reed</name>
    <name type="synonym">Donax arundinaceus</name>
    <dbReference type="NCBI Taxonomy" id="35708"/>
    <lineage>
        <taxon>Eukaryota</taxon>
        <taxon>Viridiplantae</taxon>
        <taxon>Streptophyta</taxon>
        <taxon>Embryophyta</taxon>
        <taxon>Tracheophyta</taxon>
        <taxon>Spermatophyta</taxon>
        <taxon>Magnoliopsida</taxon>
        <taxon>Liliopsida</taxon>
        <taxon>Poales</taxon>
        <taxon>Poaceae</taxon>
        <taxon>PACMAD clade</taxon>
        <taxon>Arundinoideae</taxon>
        <taxon>Arundineae</taxon>
        <taxon>Arundo</taxon>
    </lineage>
</organism>
<accession>A0A0A8ZWX3</accession>
<proteinExistence type="predicted"/>
<dbReference type="AlphaFoldDB" id="A0A0A8ZWX3"/>
<reference evidence="1" key="2">
    <citation type="journal article" date="2015" name="Data Brief">
        <title>Shoot transcriptome of the giant reed, Arundo donax.</title>
        <authorList>
            <person name="Barrero R.A."/>
            <person name="Guerrero F.D."/>
            <person name="Moolhuijzen P."/>
            <person name="Goolsby J.A."/>
            <person name="Tidwell J."/>
            <person name="Bellgard S.E."/>
            <person name="Bellgard M.I."/>
        </authorList>
    </citation>
    <scope>NUCLEOTIDE SEQUENCE</scope>
    <source>
        <tissue evidence="1">Shoot tissue taken approximately 20 cm above the soil surface</tissue>
    </source>
</reference>
<reference evidence="1" key="1">
    <citation type="submission" date="2014-09" db="EMBL/GenBank/DDBJ databases">
        <authorList>
            <person name="Magalhaes I.L.F."/>
            <person name="Oliveira U."/>
            <person name="Santos F.R."/>
            <person name="Vidigal T.H.D.A."/>
            <person name="Brescovit A.D."/>
            <person name="Santos A.J."/>
        </authorList>
    </citation>
    <scope>NUCLEOTIDE SEQUENCE</scope>
    <source>
        <tissue evidence="1">Shoot tissue taken approximately 20 cm above the soil surface</tissue>
    </source>
</reference>
<sequence length="32" mass="3703">MHILLHFITSSTLISFALETLTETREEITNQL</sequence>